<dbReference type="SUPFAM" id="SSF52172">
    <property type="entry name" value="CheY-like"/>
    <property type="match status" value="1"/>
</dbReference>
<feature type="domain" description="OmpR/PhoB-type" evidence="10">
    <location>
        <begin position="127"/>
        <end position="231"/>
    </location>
</feature>
<evidence type="ECO:0000256" key="4">
    <source>
        <dbReference type="ARBA" id="ARBA00023015"/>
    </source>
</evidence>
<dbReference type="GO" id="GO:0000156">
    <property type="term" value="F:phosphorelay response regulator activity"/>
    <property type="evidence" value="ECO:0007669"/>
    <property type="project" value="TreeGrafter"/>
</dbReference>
<dbReference type="SUPFAM" id="SSF46894">
    <property type="entry name" value="C-terminal effector domain of the bipartite response regulators"/>
    <property type="match status" value="1"/>
</dbReference>
<evidence type="ECO:0000313" key="12">
    <source>
        <dbReference type="Proteomes" id="UP000679779"/>
    </source>
</evidence>
<comment type="caution">
    <text evidence="11">The sequence shown here is derived from an EMBL/GenBank/DDBJ whole genome shotgun (WGS) entry which is preliminary data.</text>
</comment>
<dbReference type="AlphaFoldDB" id="A0A920CCA6"/>
<dbReference type="Pfam" id="PF00072">
    <property type="entry name" value="Response_reg"/>
    <property type="match status" value="1"/>
</dbReference>
<feature type="modified residue" description="4-aspartylphosphate" evidence="7">
    <location>
        <position position="54"/>
    </location>
</feature>
<keyword evidence="2 7" id="KW-0597">Phosphoprotein</keyword>
<dbReference type="SUPFAM" id="SSF48452">
    <property type="entry name" value="TPR-like"/>
    <property type="match status" value="1"/>
</dbReference>
<protein>
    <recommendedName>
        <fullName evidence="13">Response regulator</fullName>
    </recommendedName>
</protein>
<dbReference type="SMART" id="SM00862">
    <property type="entry name" value="Trans_reg_C"/>
    <property type="match status" value="1"/>
</dbReference>
<dbReference type="PANTHER" id="PTHR48111">
    <property type="entry name" value="REGULATOR OF RPOS"/>
    <property type="match status" value="1"/>
</dbReference>
<evidence type="ECO:0000256" key="1">
    <source>
        <dbReference type="ARBA" id="ARBA00005820"/>
    </source>
</evidence>
<dbReference type="PROSITE" id="PS51755">
    <property type="entry name" value="OMPR_PHOB"/>
    <property type="match status" value="1"/>
</dbReference>
<keyword evidence="6" id="KW-0804">Transcription</keyword>
<dbReference type="GO" id="GO:0005829">
    <property type="term" value="C:cytosol"/>
    <property type="evidence" value="ECO:0007669"/>
    <property type="project" value="TreeGrafter"/>
</dbReference>
<evidence type="ECO:0000256" key="8">
    <source>
        <dbReference type="PROSITE-ProRule" id="PRU01091"/>
    </source>
</evidence>
<organism evidence="11 12">
    <name type="scientific">Paenibacillus albilobatus</name>
    <dbReference type="NCBI Taxonomy" id="2716884"/>
    <lineage>
        <taxon>Bacteria</taxon>
        <taxon>Bacillati</taxon>
        <taxon>Bacillota</taxon>
        <taxon>Bacilli</taxon>
        <taxon>Bacillales</taxon>
        <taxon>Paenibacillaceae</taxon>
        <taxon>Paenibacillus</taxon>
    </lineage>
</organism>
<keyword evidence="3" id="KW-0902">Two-component regulatory system</keyword>
<evidence type="ECO:0008006" key="13">
    <source>
        <dbReference type="Google" id="ProtNLM"/>
    </source>
</evidence>
<sequence>MRALLVDDEPLALEYLKKKLEYDIGGVNIVGLCSNPYDVVETAVKERPDVVFLDIHMPEMNGLELGEQLQAAVPRIEIVFITGHDQYAVRAFELYALDYILKPVRMDRLRLTVQRLRDKFQEGPDHSETAKTPLFLCFNQLRFQLPGMEPQTLKWRTSKAQELFAYLLHHRERTVDRDTLIELLWPDFEVSRATQQLYTTIYHIRQTLAKAGLTTVRIIKGELETGYRLTIGGAQVDTEEWEQRLKRLGAIDITTVGEHEQVMEQFAGNYLGEYEYLWAEYERERIRLLWQQHAENLARFYMHHGNTKAAIDVNRRIQRQIPDREETYLTLMKLYDALGDKSGVEEQYWLLATRMKELELALPPKISEWYGQWIRLRSSVLEEEATIHFKSIDSAADK</sequence>
<dbReference type="InterPro" id="IPR039420">
    <property type="entry name" value="WalR-like"/>
</dbReference>
<dbReference type="Gene3D" id="1.25.40.10">
    <property type="entry name" value="Tetratricopeptide repeat domain"/>
    <property type="match status" value="1"/>
</dbReference>
<dbReference type="InterPro" id="IPR036388">
    <property type="entry name" value="WH-like_DNA-bd_sf"/>
</dbReference>
<evidence type="ECO:0000259" key="10">
    <source>
        <dbReference type="PROSITE" id="PS51755"/>
    </source>
</evidence>
<keyword evidence="12" id="KW-1185">Reference proteome</keyword>
<keyword evidence="5 8" id="KW-0238">DNA-binding</keyword>
<feature type="DNA-binding region" description="OmpR/PhoB-type" evidence="8">
    <location>
        <begin position="127"/>
        <end position="231"/>
    </location>
</feature>
<feature type="domain" description="Response regulatory" evidence="9">
    <location>
        <begin position="2"/>
        <end position="117"/>
    </location>
</feature>
<accession>A0A920CCA6</accession>
<proteinExistence type="inferred from homology"/>
<dbReference type="Gene3D" id="1.10.10.10">
    <property type="entry name" value="Winged helix-like DNA-binding domain superfamily/Winged helix DNA-binding domain"/>
    <property type="match status" value="1"/>
</dbReference>
<reference evidence="11" key="1">
    <citation type="submission" date="2021-03" db="EMBL/GenBank/DDBJ databases">
        <title>Antimicrobial resistance genes in bacteria isolated from Japanese honey, and their potential for conferring macrolide and lincosamide resistance in the American foulbrood pathogen Paenibacillus larvae.</title>
        <authorList>
            <person name="Okamoto M."/>
            <person name="Kumagai M."/>
            <person name="Kanamori H."/>
            <person name="Takamatsu D."/>
        </authorList>
    </citation>
    <scope>NUCLEOTIDE SEQUENCE</scope>
    <source>
        <strain evidence="11">J2TS6</strain>
    </source>
</reference>
<evidence type="ECO:0000256" key="2">
    <source>
        <dbReference type="ARBA" id="ARBA00022553"/>
    </source>
</evidence>
<dbReference type="InterPro" id="IPR001867">
    <property type="entry name" value="OmpR/PhoB-type_DNA-bd"/>
</dbReference>
<dbReference type="SMART" id="SM00448">
    <property type="entry name" value="REC"/>
    <property type="match status" value="1"/>
</dbReference>
<dbReference type="Pfam" id="PF00486">
    <property type="entry name" value="Trans_reg_C"/>
    <property type="match status" value="1"/>
</dbReference>
<dbReference type="SMART" id="SM01043">
    <property type="entry name" value="BTAD"/>
    <property type="match status" value="1"/>
</dbReference>
<dbReference type="PROSITE" id="PS50110">
    <property type="entry name" value="RESPONSE_REGULATORY"/>
    <property type="match status" value="1"/>
</dbReference>
<evidence type="ECO:0000256" key="3">
    <source>
        <dbReference type="ARBA" id="ARBA00023012"/>
    </source>
</evidence>
<dbReference type="InterPro" id="IPR016032">
    <property type="entry name" value="Sig_transdc_resp-reg_C-effctor"/>
</dbReference>
<dbReference type="InterPro" id="IPR005158">
    <property type="entry name" value="BTAD"/>
</dbReference>
<keyword evidence="4" id="KW-0805">Transcription regulation</keyword>
<dbReference type="Gene3D" id="3.40.50.2300">
    <property type="match status" value="1"/>
</dbReference>
<dbReference type="PANTHER" id="PTHR48111:SF1">
    <property type="entry name" value="TWO-COMPONENT RESPONSE REGULATOR ORR33"/>
    <property type="match status" value="1"/>
</dbReference>
<dbReference type="InterPro" id="IPR011006">
    <property type="entry name" value="CheY-like_superfamily"/>
</dbReference>
<evidence type="ECO:0000313" key="11">
    <source>
        <dbReference type="EMBL" id="GIO32668.1"/>
    </source>
</evidence>
<dbReference type="InterPro" id="IPR001789">
    <property type="entry name" value="Sig_transdc_resp-reg_receiver"/>
</dbReference>
<evidence type="ECO:0000259" key="9">
    <source>
        <dbReference type="PROSITE" id="PS50110"/>
    </source>
</evidence>
<dbReference type="EMBL" id="BORQ01000004">
    <property type="protein sequence ID" value="GIO32668.1"/>
    <property type="molecule type" value="Genomic_DNA"/>
</dbReference>
<dbReference type="RefSeq" id="WP_160039618.1">
    <property type="nucleotide sequence ID" value="NZ_BORQ01000004.1"/>
</dbReference>
<evidence type="ECO:0000256" key="5">
    <source>
        <dbReference type="ARBA" id="ARBA00023125"/>
    </source>
</evidence>
<name>A0A920CCA6_9BACL</name>
<gene>
    <name evidence="11" type="ORF">J2TS6_38090</name>
</gene>
<dbReference type="GO" id="GO:0006355">
    <property type="term" value="P:regulation of DNA-templated transcription"/>
    <property type="evidence" value="ECO:0007669"/>
    <property type="project" value="InterPro"/>
</dbReference>
<dbReference type="InterPro" id="IPR011990">
    <property type="entry name" value="TPR-like_helical_dom_sf"/>
</dbReference>
<comment type="similarity">
    <text evidence="1">Belongs to the AfsR/DnrI/RedD regulatory family.</text>
</comment>
<evidence type="ECO:0000256" key="7">
    <source>
        <dbReference type="PROSITE-ProRule" id="PRU00169"/>
    </source>
</evidence>
<dbReference type="Proteomes" id="UP000679779">
    <property type="component" value="Unassembled WGS sequence"/>
</dbReference>
<evidence type="ECO:0000256" key="6">
    <source>
        <dbReference type="ARBA" id="ARBA00023163"/>
    </source>
</evidence>
<dbReference type="GO" id="GO:0032993">
    <property type="term" value="C:protein-DNA complex"/>
    <property type="evidence" value="ECO:0007669"/>
    <property type="project" value="TreeGrafter"/>
</dbReference>
<dbReference type="GO" id="GO:0000976">
    <property type="term" value="F:transcription cis-regulatory region binding"/>
    <property type="evidence" value="ECO:0007669"/>
    <property type="project" value="TreeGrafter"/>
</dbReference>